<dbReference type="EMBL" id="JABWQX010000001">
    <property type="protein sequence ID" value="MBC3394365.1"/>
    <property type="molecule type" value="Genomic_DNA"/>
</dbReference>
<feature type="transmembrane region" description="Helical" evidence="1">
    <location>
        <begin position="81"/>
        <end position="96"/>
    </location>
</feature>
<proteinExistence type="predicted"/>
<reference evidence="3" key="3">
    <citation type="submission" date="2021-06" db="EMBL/GenBank/DDBJ databases">
        <title>Updating the genus Pseudomonas: Description of 43 new species and partition of the Pseudomonas putida group.</title>
        <authorList>
            <person name="Girard L."/>
            <person name="Lood C."/>
            <person name="Vandamme P."/>
            <person name="Rokni-Zadeh H."/>
            <person name="Van Noort V."/>
            <person name="Hofte M."/>
            <person name="Lavigne R."/>
            <person name="De Mot R."/>
        </authorList>
    </citation>
    <scope>NUCLEOTIDE SEQUENCE</scope>
    <source>
        <strain evidence="3">SWRI102</strain>
    </source>
</reference>
<feature type="transmembrane region" description="Helical" evidence="1">
    <location>
        <begin position="108"/>
        <end position="129"/>
    </location>
</feature>
<organism evidence="2">
    <name type="scientific">Pseudomonas marvdashtae</name>
    <dbReference type="NCBI Taxonomy" id="2745500"/>
    <lineage>
        <taxon>Bacteria</taxon>
        <taxon>Pseudomonadati</taxon>
        <taxon>Pseudomonadota</taxon>
        <taxon>Gammaproteobacteria</taxon>
        <taxon>Pseudomonadales</taxon>
        <taxon>Pseudomonadaceae</taxon>
        <taxon>Pseudomonas</taxon>
    </lineage>
</organism>
<sequence>MGRTGLIVNALWLQLGWWGCVLGAHQPAWLVAVVGGLLLHLTNCPEPKAECQAVLRVGVSGMLLDWSLGALGLFGFGDSPLPLWLALLWLVFATGFRHSMAWAGSRPWLGALAGMIGGPLAYCAGAPLAGVTLPLGVAGTALVLAPLWAIWLPLAARLADSR</sequence>
<accession>A0A923JNC9</accession>
<evidence type="ECO:0000313" key="4">
    <source>
        <dbReference type="Proteomes" id="UP000659438"/>
    </source>
</evidence>
<evidence type="ECO:0000256" key="1">
    <source>
        <dbReference type="SAM" id="Phobius"/>
    </source>
</evidence>
<name>A0A923JNC9_9PSED</name>
<keyword evidence="1" id="KW-0472">Membrane</keyword>
<dbReference type="Pfam" id="PF11086">
    <property type="entry name" value="DUF2878"/>
    <property type="match status" value="1"/>
</dbReference>
<feature type="transmembrane region" description="Helical" evidence="1">
    <location>
        <begin position="135"/>
        <end position="156"/>
    </location>
</feature>
<reference evidence="2 4" key="1">
    <citation type="journal article" date="2020" name="Microorganisms">
        <title>Reliable Identification of Environmental Pseudomonas Isolates Using the rpoD Gene.</title>
        <authorList>
            <consortium name="The Broad Institute Genome Sequencing Platform"/>
            <person name="Girard L."/>
            <person name="Lood C."/>
            <person name="Rokni-Zadeh H."/>
            <person name="van Noort V."/>
            <person name="Lavigne R."/>
            <person name="De Mot R."/>
        </authorList>
    </citation>
    <scope>NUCLEOTIDE SEQUENCE</scope>
    <source>
        <strain evidence="2 4">SWRI102</strain>
    </source>
</reference>
<dbReference type="InterPro" id="IPR021306">
    <property type="entry name" value="DUF2878"/>
</dbReference>
<keyword evidence="1" id="KW-1133">Transmembrane helix</keyword>
<keyword evidence="4" id="KW-1185">Reference proteome</keyword>
<keyword evidence="1" id="KW-0812">Transmembrane</keyword>
<evidence type="ECO:0000313" key="2">
    <source>
        <dbReference type="EMBL" id="MBC3394365.1"/>
    </source>
</evidence>
<protein>
    <submittedName>
        <fullName evidence="2">DUF2878 domain-containing protein</fullName>
    </submittedName>
</protein>
<dbReference type="RefSeq" id="WP_186631959.1">
    <property type="nucleotide sequence ID" value="NZ_JABWQX020000001.1"/>
</dbReference>
<reference evidence="2" key="2">
    <citation type="submission" date="2020-07" db="EMBL/GenBank/DDBJ databases">
        <authorList>
            <person name="Lood C."/>
            <person name="Girard L."/>
        </authorList>
    </citation>
    <scope>NUCLEOTIDE SEQUENCE</scope>
    <source>
        <strain evidence="2">SWRI102</strain>
    </source>
</reference>
<evidence type="ECO:0000313" key="3">
    <source>
        <dbReference type="EMBL" id="MBV4551820.1"/>
    </source>
</evidence>
<dbReference type="AlphaFoldDB" id="A0A923JNC9"/>
<comment type="caution">
    <text evidence="2">The sequence shown here is derived from an EMBL/GenBank/DDBJ whole genome shotgun (WGS) entry which is preliminary data.</text>
</comment>
<dbReference type="EMBL" id="JABWQX020000001">
    <property type="protein sequence ID" value="MBV4551820.1"/>
    <property type="molecule type" value="Genomic_DNA"/>
</dbReference>
<dbReference type="Proteomes" id="UP000659438">
    <property type="component" value="Unassembled WGS sequence"/>
</dbReference>
<feature type="transmembrane region" description="Helical" evidence="1">
    <location>
        <begin position="15"/>
        <end position="41"/>
    </location>
</feature>
<gene>
    <name evidence="3" type="ORF">HU742_011790</name>
    <name evidence="2" type="ORF">HU742_04045</name>
</gene>